<keyword evidence="2" id="KW-1185">Reference proteome</keyword>
<evidence type="ECO:0000313" key="1">
    <source>
        <dbReference type="EMBL" id="NYS24533.1"/>
    </source>
</evidence>
<sequence>MADPVPGQQEAAFEEAVELWLADAEADALPMLSDLAQEGNAAAQLLLALIDKSPALQGPWLSQLPRAERVELMRMPGGLSGRSWMHEAAEQSPLAGLWLRLWAADAPAALALDFAAEGEARAAREALIYAAKREAGGMAALVDHPDYPPGLRFLAWQDGAAIDGEDLAPGDPQRRMMGLELATDEVADWLSTAPEALSVRRFCDNRCAASARSCTMAAAQAMGAHSILLTFGSPSERLIDAARFAASARGQSALLRRVALSTDARGRRHLLADAEATDPCFAVHLQEAIERYRAPLITSPLPPATD</sequence>
<gene>
    <name evidence="1" type="ORF">HUK65_05965</name>
</gene>
<reference evidence="1 2" key="1">
    <citation type="journal article" date="2000" name="Arch. Microbiol.">
        <title>Rhodobaca bogoriensis gen. nov. and sp. nov., an alkaliphilic purple nonsulfur bacterium from African Rift Valley soda lakes.</title>
        <authorList>
            <person name="Milford A.D."/>
            <person name="Achenbach L.A."/>
            <person name="Jung D.O."/>
            <person name="Madigan M.T."/>
        </authorList>
    </citation>
    <scope>NUCLEOTIDE SEQUENCE [LARGE SCALE GENOMIC DNA]</scope>
    <source>
        <strain evidence="1 2">2376</strain>
    </source>
</reference>
<dbReference type="EMBL" id="JACBXS010000009">
    <property type="protein sequence ID" value="NYS24533.1"/>
    <property type="molecule type" value="Genomic_DNA"/>
</dbReference>
<proteinExistence type="predicted"/>
<dbReference type="Proteomes" id="UP000529417">
    <property type="component" value="Unassembled WGS sequence"/>
</dbReference>
<organism evidence="1 2">
    <name type="scientific">Rhabdonatronobacter sediminivivens</name>
    <dbReference type="NCBI Taxonomy" id="2743469"/>
    <lineage>
        <taxon>Bacteria</taxon>
        <taxon>Pseudomonadati</taxon>
        <taxon>Pseudomonadota</taxon>
        <taxon>Alphaproteobacteria</taxon>
        <taxon>Rhodobacterales</taxon>
        <taxon>Paracoccaceae</taxon>
        <taxon>Rhabdonatronobacter</taxon>
    </lineage>
</organism>
<accession>A0A7Z0KZM3</accession>
<comment type="caution">
    <text evidence="1">The sequence shown here is derived from an EMBL/GenBank/DDBJ whole genome shotgun (WGS) entry which is preliminary data.</text>
</comment>
<protein>
    <submittedName>
        <fullName evidence="1">Uncharacterized protein</fullName>
    </submittedName>
</protein>
<dbReference type="AlphaFoldDB" id="A0A7Z0KZM3"/>
<name>A0A7Z0KZM3_9RHOB</name>
<evidence type="ECO:0000313" key="2">
    <source>
        <dbReference type="Proteomes" id="UP000529417"/>
    </source>
</evidence>